<sequence>MIHLLYVDNNPDTCTIVAALCERIGSFTVKILNSGESALEWLQTSSADAIVSEYDMQGCMNGIMLLRELRSRGTSTPFILFTANDSRTVRKKAYRYGVFSVISKASLGKKPLHRLIRTIYWAVLYTGS</sequence>
<dbReference type="HOGENOM" id="CLU_000445_69_8_2"/>
<dbReference type="PANTHER" id="PTHR44591">
    <property type="entry name" value="STRESS RESPONSE REGULATOR PROTEIN 1"/>
    <property type="match status" value="1"/>
</dbReference>
<dbReference type="EMBL" id="CP000780">
    <property type="protein sequence ID" value="ABS55541.1"/>
    <property type="molecule type" value="Genomic_DNA"/>
</dbReference>
<dbReference type="RefSeq" id="WP_012106568.1">
    <property type="nucleotide sequence ID" value="NC_009712.1"/>
</dbReference>
<keyword evidence="1" id="KW-0597">Phosphoprotein</keyword>
<gene>
    <name evidence="4" type="ordered locus">Mboo_1023</name>
</gene>
<dbReference type="InterPro" id="IPR050595">
    <property type="entry name" value="Bact_response_regulator"/>
</dbReference>
<dbReference type="Proteomes" id="UP000002408">
    <property type="component" value="Chromosome"/>
</dbReference>
<dbReference type="Pfam" id="PF00072">
    <property type="entry name" value="Response_reg"/>
    <property type="match status" value="1"/>
</dbReference>
<protein>
    <submittedName>
        <fullName evidence="4">Response regulator receiver protein</fullName>
    </submittedName>
</protein>
<dbReference type="OrthoDB" id="8127at2157"/>
<dbReference type="GeneID" id="5411486"/>
<dbReference type="STRING" id="456442.Mboo_1023"/>
<dbReference type="CDD" id="cd00156">
    <property type="entry name" value="REC"/>
    <property type="match status" value="1"/>
</dbReference>
<dbReference type="Gene3D" id="3.40.50.2300">
    <property type="match status" value="1"/>
</dbReference>
<dbReference type="PROSITE" id="PS50110">
    <property type="entry name" value="RESPONSE_REGULATORY"/>
    <property type="match status" value="1"/>
</dbReference>
<organism evidence="4 5">
    <name type="scientific">Methanoregula boonei (strain DSM 21154 / JCM 14090 / 6A8)</name>
    <dbReference type="NCBI Taxonomy" id="456442"/>
    <lineage>
        <taxon>Archaea</taxon>
        <taxon>Methanobacteriati</taxon>
        <taxon>Methanobacteriota</taxon>
        <taxon>Stenosarchaea group</taxon>
        <taxon>Methanomicrobia</taxon>
        <taxon>Methanomicrobiales</taxon>
        <taxon>Methanoregulaceae</taxon>
        <taxon>Methanoregula</taxon>
    </lineage>
</organism>
<evidence type="ECO:0000256" key="2">
    <source>
        <dbReference type="PROSITE-ProRule" id="PRU00169"/>
    </source>
</evidence>
<dbReference type="SMART" id="SM00448">
    <property type="entry name" value="REC"/>
    <property type="match status" value="1"/>
</dbReference>
<dbReference type="AlphaFoldDB" id="A7I730"/>
<proteinExistence type="predicted"/>
<dbReference type="SUPFAM" id="SSF52172">
    <property type="entry name" value="CheY-like"/>
    <property type="match status" value="1"/>
</dbReference>
<dbReference type="KEGG" id="mbn:Mboo_1023"/>
<dbReference type="GO" id="GO:0000160">
    <property type="term" value="P:phosphorelay signal transduction system"/>
    <property type="evidence" value="ECO:0007669"/>
    <property type="project" value="InterPro"/>
</dbReference>
<evidence type="ECO:0000256" key="1">
    <source>
        <dbReference type="ARBA" id="ARBA00022553"/>
    </source>
</evidence>
<dbReference type="PANTHER" id="PTHR44591:SF3">
    <property type="entry name" value="RESPONSE REGULATORY DOMAIN-CONTAINING PROTEIN"/>
    <property type="match status" value="1"/>
</dbReference>
<evidence type="ECO:0000313" key="5">
    <source>
        <dbReference type="Proteomes" id="UP000002408"/>
    </source>
</evidence>
<dbReference type="InterPro" id="IPR001789">
    <property type="entry name" value="Sig_transdc_resp-reg_receiver"/>
</dbReference>
<dbReference type="eggNOG" id="arCOG02385">
    <property type="taxonomic scope" value="Archaea"/>
</dbReference>
<keyword evidence="5" id="KW-1185">Reference proteome</keyword>
<name>A7I730_METB6</name>
<comment type="caution">
    <text evidence="2">Lacks conserved residue(s) required for the propagation of feature annotation.</text>
</comment>
<reference evidence="5" key="1">
    <citation type="journal article" date="2015" name="Microbiology">
        <title>Genome of Methanoregula boonei 6A8 reveals adaptations to oligotrophic peatland environments.</title>
        <authorList>
            <person name="Braeuer S."/>
            <person name="Cadillo-Quiroz H."/>
            <person name="Kyrpides N."/>
            <person name="Woyke T."/>
            <person name="Goodwin L."/>
            <person name="Detter C."/>
            <person name="Podell S."/>
            <person name="Yavitt J.B."/>
            <person name="Zinder S.H."/>
        </authorList>
    </citation>
    <scope>NUCLEOTIDE SEQUENCE [LARGE SCALE GENOMIC DNA]</scope>
    <source>
        <strain evidence="5">DSM 21154 / JCM 14090 / 6A8</strain>
    </source>
</reference>
<accession>A7I730</accession>
<dbReference type="InterPro" id="IPR011006">
    <property type="entry name" value="CheY-like_superfamily"/>
</dbReference>
<feature type="domain" description="Response regulatory" evidence="3">
    <location>
        <begin position="3"/>
        <end position="119"/>
    </location>
</feature>
<evidence type="ECO:0000259" key="3">
    <source>
        <dbReference type="PROSITE" id="PS50110"/>
    </source>
</evidence>
<evidence type="ECO:0000313" key="4">
    <source>
        <dbReference type="EMBL" id="ABS55541.1"/>
    </source>
</evidence>